<keyword evidence="2" id="KW-1185">Reference proteome</keyword>
<dbReference type="AlphaFoldDB" id="A0A437ANI6"/>
<sequence>MDLTGYEDLRKVIAEKDQLKVLTKYSELIFDTVTKLIELESKDDPSFILENIKSQKRILHKAETLFEVLKAESVDFEKAERSLDEFLEELRMVNEFMQKNTN</sequence>
<organism evidence="1 2">
    <name type="scientific">Tubulinosema ratisbonensis</name>
    <dbReference type="NCBI Taxonomy" id="291195"/>
    <lineage>
        <taxon>Eukaryota</taxon>
        <taxon>Fungi</taxon>
        <taxon>Fungi incertae sedis</taxon>
        <taxon>Microsporidia</taxon>
        <taxon>Tubulinosematoidea</taxon>
        <taxon>Tubulinosematidae</taxon>
        <taxon>Tubulinosema</taxon>
    </lineage>
</organism>
<evidence type="ECO:0000313" key="2">
    <source>
        <dbReference type="Proteomes" id="UP000282876"/>
    </source>
</evidence>
<dbReference type="OrthoDB" id="2199595at2759"/>
<proteinExistence type="predicted"/>
<reference evidence="1 2" key="1">
    <citation type="submission" date="2018-10" db="EMBL/GenBank/DDBJ databases">
        <title>Draft genome sequence of the microsporidian Tubulinosema ratisbonensis.</title>
        <authorList>
            <person name="Polonais V."/>
            <person name="Peyretaillade E."/>
            <person name="Niehus S."/>
            <person name="Wawrzyniak I."/>
            <person name="Franchet A."/>
            <person name="Gaspin C."/>
            <person name="Reichstadt M."/>
            <person name="Belser C."/>
            <person name="Labadie K."/>
            <person name="Delbac F."/>
            <person name="Ferrandon D."/>
        </authorList>
    </citation>
    <scope>NUCLEOTIDE SEQUENCE [LARGE SCALE GENOMIC DNA]</scope>
    <source>
        <strain evidence="1 2">Franzen</strain>
    </source>
</reference>
<protein>
    <submittedName>
        <fullName evidence="1">Uncharacterized protein</fullName>
    </submittedName>
</protein>
<comment type="caution">
    <text evidence="1">The sequence shown here is derived from an EMBL/GenBank/DDBJ whole genome shotgun (WGS) entry which is preliminary data.</text>
</comment>
<accession>A0A437ANI6</accession>
<dbReference type="VEuPathDB" id="MicrosporidiaDB:TUBRATIS_008280"/>
<evidence type="ECO:0000313" key="1">
    <source>
        <dbReference type="EMBL" id="RVD92663.1"/>
    </source>
</evidence>
<dbReference type="Proteomes" id="UP000282876">
    <property type="component" value="Unassembled WGS sequence"/>
</dbReference>
<dbReference type="EMBL" id="RCSS01000167">
    <property type="protein sequence ID" value="RVD92663.1"/>
    <property type="molecule type" value="Genomic_DNA"/>
</dbReference>
<gene>
    <name evidence="1" type="ORF">TUBRATIS_008280</name>
</gene>
<name>A0A437ANI6_9MICR</name>